<feature type="region of interest" description="Disordered" evidence="5">
    <location>
        <begin position="875"/>
        <end position="908"/>
    </location>
</feature>
<dbReference type="PROSITE" id="PS50090">
    <property type="entry name" value="MYB_LIKE"/>
    <property type="match status" value="2"/>
</dbReference>
<feature type="domain" description="HTH myb-type" evidence="7">
    <location>
        <begin position="54"/>
        <end position="100"/>
    </location>
</feature>
<dbReference type="InterPro" id="IPR001005">
    <property type="entry name" value="SANT/Myb"/>
</dbReference>
<feature type="compositionally biased region" description="Basic residues" evidence="5">
    <location>
        <begin position="182"/>
        <end position="191"/>
    </location>
</feature>
<evidence type="ECO:0000256" key="3">
    <source>
        <dbReference type="ARBA" id="ARBA00023163"/>
    </source>
</evidence>
<feature type="domain" description="Myb-like" evidence="6">
    <location>
        <begin position="54"/>
        <end position="100"/>
    </location>
</feature>
<evidence type="ECO:0000256" key="2">
    <source>
        <dbReference type="ARBA" id="ARBA00023125"/>
    </source>
</evidence>
<keyword evidence="1" id="KW-0805">Transcription regulation</keyword>
<dbReference type="SUPFAM" id="SSF46689">
    <property type="entry name" value="Homeodomain-like"/>
    <property type="match status" value="2"/>
</dbReference>
<evidence type="ECO:0000256" key="4">
    <source>
        <dbReference type="ARBA" id="ARBA00023242"/>
    </source>
</evidence>
<feature type="region of interest" description="Disordered" evidence="5">
    <location>
        <begin position="378"/>
        <end position="439"/>
    </location>
</feature>
<dbReference type="Proteomes" id="UP001228049">
    <property type="component" value="Unassembled WGS sequence"/>
</dbReference>
<dbReference type="PANTHER" id="PTHR46621">
    <property type="entry name" value="SNRNA-ACTIVATING PROTEIN COMPLEX SUBUNIT 4"/>
    <property type="match status" value="1"/>
</dbReference>
<feature type="compositionally biased region" description="Pro residues" evidence="5">
    <location>
        <begin position="381"/>
        <end position="390"/>
    </location>
</feature>
<dbReference type="InterPro" id="IPR051575">
    <property type="entry name" value="Myb-like_DNA-bd"/>
</dbReference>
<dbReference type="PANTHER" id="PTHR46621:SF1">
    <property type="entry name" value="SNRNA-ACTIVATING PROTEIN COMPLEX SUBUNIT 4"/>
    <property type="match status" value="1"/>
</dbReference>
<dbReference type="GO" id="GO:0000978">
    <property type="term" value="F:RNA polymerase II cis-regulatory region sequence-specific DNA binding"/>
    <property type="evidence" value="ECO:0007669"/>
    <property type="project" value="TreeGrafter"/>
</dbReference>
<keyword evidence="2" id="KW-0238">DNA-binding</keyword>
<feature type="compositionally biased region" description="Basic residues" evidence="5">
    <location>
        <begin position="557"/>
        <end position="571"/>
    </location>
</feature>
<feature type="compositionally biased region" description="Pro residues" evidence="5">
    <location>
        <begin position="194"/>
        <end position="214"/>
    </location>
</feature>
<feature type="region of interest" description="Disordered" evidence="5">
    <location>
        <begin position="170"/>
        <end position="217"/>
    </location>
</feature>
<evidence type="ECO:0000259" key="7">
    <source>
        <dbReference type="PROSITE" id="PS51294"/>
    </source>
</evidence>
<dbReference type="CDD" id="cd00167">
    <property type="entry name" value="SANT"/>
    <property type="match status" value="2"/>
</dbReference>
<feature type="region of interest" description="Disordered" evidence="5">
    <location>
        <begin position="455"/>
        <end position="575"/>
    </location>
</feature>
<evidence type="ECO:0000256" key="1">
    <source>
        <dbReference type="ARBA" id="ARBA00023015"/>
    </source>
</evidence>
<evidence type="ECO:0000313" key="8">
    <source>
        <dbReference type="EMBL" id="KAK1876155.1"/>
    </source>
</evidence>
<evidence type="ECO:0000313" key="9">
    <source>
        <dbReference type="Proteomes" id="UP001228049"/>
    </source>
</evidence>
<feature type="region of interest" description="Disordered" evidence="5">
    <location>
        <begin position="1030"/>
        <end position="1050"/>
    </location>
</feature>
<dbReference type="GO" id="GO:0019185">
    <property type="term" value="C:snRNA-activating protein complex"/>
    <property type="evidence" value="ECO:0007669"/>
    <property type="project" value="TreeGrafter"/>
</dbReference>
<keyword evidence="9" id="KW-1185">Reference proteome</keyword>
<dbReference type="GO" id="GO:0042795">
    <property type="term" value="P:snRNA transcription by RNA polymerase II"/>
    <property type="evidence" value="ECO:0007669"/>
    <property type="project" value="TreeGrafter"/>
</dbReference>
<dbReference type="SMART" id="SM00717">
    <property type="entry name" value="SANT"/>
    <property type="match status" value="2"/>
</dbReference>
<keyword evidence="3" id="KW-0804">Transcription</keyword>
<protein>
    <submittedName>
        <fullName evidence="8">snRNA-activating protein complex subunit 4</fullName>
    </submittedName>
</protein>
<accession>A0AAD9EW72</accession>
<dbReference type="EMBL" id="JASDAP010000033">
    <property type="protein sequence ID" value="KAK1876155.1"/>
    <property type="molecule type" value="Genomic_DNA"/>
</dbReference>
<gene>
    <name evidence="8" type="ORF">KUDE01_015443</name>
</gene>
<dbReference type="AlphaFoldDB" id="A0AAD9EW72"/>
<dbReference type="Pfam" id="PF00249">
    <property type="entry name" value="Myb_DNA-binding"/>
    <property type="match status" value="2"/>
</dbReference>
<sequence>MTGKLTPVCPSTCRSLHLSVSYLSVPPPVCLSVSYFMEGRDPAQLIYSWNQVLDPSLKKGFWSKEEDELLLDAVSRHGEKDWWKIRLEVPGRTDSGCRDRCVLIGPWEAAEVKKGAFDQQETGLLLMLVHKHGVGRWARIAAEIPQRNDAQCMRTWRKMSRTIPVRPLKVTGRRAPTQKVAPTRKRARRRPVLPGGPSPPGPVDPPPPGAPPAPMVRSTLLEGPRVSSLLGPPPTERRGSSLLMVSEQQLRARLLQQIGPPSMRLSSELQEAVAPWLGNLLLRRRCSVAHSLRSSSPPSSPLFLLLLQAMRVDATGCREVIQQRSSGGVLLAPPPPSPASSPRANFVSGILQLRSIKEEQQEKLIHTQTRPRVLLQRPPQAIVPPSPLNPSLPLEGVMAAGGSQKTGGALQETQAEDGQEATPPPSVPTNQRSAPCPLPPFPVDHDYAFSVLPPCSLKPDSSTTASPRKREIQEEMSSGTGVMSHQDWTGVMSHQNGTGVMSHQDGTGVMSHQDGTGVMSHQDGTGVTPPRGKRVRNLTPRAIALQEETRAKDEARRKRRASSPRKKRSHSSKQEVVPVPPLAFYLQPMLVLTPGGLVQVAQAPPPGPQLTQALPLTKAPPPFLQLTQAPPPGPQLTQALPLTKAPPPFLQLTQAPPPGPQLTQALPLTKAPPPFLQLTQAPPPGLQLTQAPTPFLQLTQAPPPGLQLTQAPPPFLQLTQAPPPSLQLTQAPPPFLQLTQAPPLFLQLTQALPLTQAPPPFLQLTQSPPPGLQLTQAPPPRLQQTQAPPPFLQLTQASSPIIKPLPNHFLPYKGMQFDSSLMFLESQEEVRDWLSGRGGVAAPGGRGLPYLPPSVSSVRSLSALLRARRSLSYSSTKLLSRRSTPRRPPATPERGGGRLGSTPPLRDTQDAAVTRQLVAERFSGNPAYQLLKARFLSCYTVPALLASLQPITKKTVDLSCWETGLELQPITSQGSRPIQTFRTLSTETSQIKCPPRTLSTETSQLKCPRRTLSTETSQIKCPRRTLSTETSQIKCPHRTLSTETSQDSVH</sequence>
<organism evidence="8 9">
    <name type="scientific">Dissostichus eleginoides</name>
    <name type="common">Patagonian toothfish</name>
    <name type="synonym">Dissostichus amissus</name>
    <dbReference type="NCBI Taxonomy" id="100907"/>
    <lineage>
        <taxon>Eukaryota</taxon>
        <taxon>Metazoa</taxon>
        <taxon>Chordata</taxon>
        <taxon>Craniata</taxon>
        <taxon>Vertebrata</taxon>
        <taxon>Euteleostomi</taxon>
        <taxon>Actinopterygii</taxon>
        <taxon>Neopterygii</taxon>
        <taxon>Teleostei</taxon>
        <taxon>Neoteleostei</taxon>
        <taxon>Acanthomorphata</taxon>
        <taxon>Eupercaria</taxon>
        <taxon>Perciformes</taxon>
        <taxon>Notothenioidei</taxon>
        <taxon>Nototheniidae</taxon>
        <taxon>Dissostichus</taxon>
    </lineage>
</organism>
<feature type="compositionally biased region" description="Basic and acidic residues" evidence="5">
    <location>
        <begin position="547"/>
        <end position="556"/>
    </location>
</feature>
<name>A0AAD9EW72_DISEL</name>
<reference evidence="8" key="1">
    <citation type="submission" date="2023-04" db="EMBL/GenBank/DDBJ databases">
        <title>Chromosome-level genome of Chaenocephalus aceratus.</title>
        <authorList>
            <person name="Park H."/>
        </authorList>
    </citation>
    <scope>NUCLEOTIDE SEQUENCE</scope>
    <source>
        <strain evidence="8">DE</strain>
        <tissue evidence="8">Muscle</tissue>
    </source>
</reference>
<dbReference type="InterPro" id="IPR017930">
    <property type="entry name" value="Myb_dom"/>
</dbReference>
<dbReference type="GO" id="GO:0001006">
    <property type="term" value="F:RNA polymerase III type 3 promoter sequence-specific DNA binding"/>
    <property type="evidence" value="ECO:0007669"/>
    <property type="project" value="TreeGrafter"/>
</dbReference>
<evidence type="ECO:0000259" key="6">
    <source>
        <dbReference type="PROSITE" id="PS50090"/>
    </source>
</evidence>
<evidence type="ECO:0000256" key="5">
    <source>
        <dbReference type="SAM" id="MobiDB-lite"/>
    </source>
</evidence>
<dbReference type="Gene3D" id="1.10.10.60">
    <property type="entry name" value="Homeodomain-like"/>
    <property type="match status" value="2"/>
</dbReference>
<feature type="domain" description="HTH myb-type" evidence="7">
    <location>
        <begin position="109"/>
        <end position="164"/>
    </location>
</feature>
<feature type="compositionally biased region" description="Polar residues" evidence="5">
    <location>
        <begin position="475"/>
        <end position="505"/>
    </location>
</feature>
<keyword evidence="4" id="KW-0539">Nucleus</keyword>
<proteinExistence type="predicted"/>
<dbReference type="GO" id="GO:0042796">
    <property type="term" value="P:snRNA transcription by RNA polymerase III"/>
    <property type="evidence" value="ECO:0007669"/>
    <property type="project" value="TreeGrafter"/>
</dbReference>
<comment type="caution">
    <text evidence="8">The sequence shown here is derived from an EMBL/GenBank/DDBJ whole genome shotgun (WGS) entry which is preliminary data.</text>
</comment>
<dbReference type="InterPro" id="IPR009057">
    <property type="entry name" value="Homeodomain-like_sf"/>
</dbReference>
<feature type="domain" description="Myb-like" evidence="6">
    <location>
        <begin position="109"/>
        <end position="160"/>
    </location>
</feature>
<dbReference type="PROSITE" id="PS51294">
    <property type="entry name" value="HTH_MYB"/>
    <property type="match status" value="2"/>
</dbReference>